<gene>
    <name evidence="1" type="ORF">QCA50_009653</name>
</gene>
<dbReference type="AlphaFoldDB" id="A0AAW0G107"/>
<dbReference type="Proteomes" id="UP001385951">
    <property type="component" value="Unassembled WGS sequence"/>
</dbReference>
<protein>
    <submittedName>
        <fullName evidence="1">Uncharacterized protein</fullName>
    </submittedName>
</protein>
<proteinExistence type="predicted"/>
<organism evidence="1 2">
    <name type="scientific">Cerrena zonata</name>
    <dbReference type="NCBI Taxonomy" id="2478898"/>
    <lineage>
        <taxon>Eukaryota</taxon>
        <taxon>Fungi</taxon>
        <taxon>Dikarya</taxon>
        <taxon>Basidiomycota</taxon>
        <taxon>Agaricomycotina</taxon>
        <taxon>Agaricomycetes</taxon>
        <taxon>Polyporales</taxon>
        <taxon>Cerrenaceae</taxon>
        <taxon>Cerrena</taxon>
    </lineage>
</organism>
<sequence length="114" mass="13170">MWNLPCIWQLDLSRSATSLGGFPLVRFIEFSIVGRWNSMYIELVLGVLRSITRGPSIKFNSNTLELRERPTSLTSTHTVVMWWLSPLVTWPTHRPPNPPDLFPIPYRVTHSQPI</sequence>
<evidence type="ECO:0000313" key="1">
    <source>
        <dbReference type="EMBL" id="KAK7687150.1"/>
    </source>
</evidence>
<keyword evidence="2" id="KW-1185">Reference proteome</keyword>
<name>A0AAW0G107_9APHY</name>
<accession>A0AAW0G107</accession>
<comment type="caution">
    <text evidence="1">The sequence shown here is derived from an EMBL/GenBank/DDBJ whole genome shotgun (WGS) entry which is preliminary data.</text>
</comment>
<reference evidence="1 2" key="1">
    <citation type="submission" date="2022-09" db="EMBL/GenBank/DDBJ databases">
        <authorList>
            <person name="Palmer J.M."/>
        </authorList>
    </citation>
    <scope>NUCLEOTIDE SEQUENCE [LARGE SCALE GENOMIC DNA]</scope>
    <source>
        <strain evidence="1 2">DSM 7382</strain>
    </source>
</reference>
<evidence type="ECO:0000313" key="2">
    <source>
        <dbReference type="Proteomes" id="UP001385951"/>
    </source>
</evidence>
<dbReference type="EMBL" id="JASBNA010000014">
    <property type="protein sequence ID" value="KAK7687150.1"/>
    <property type="molecule type" value="Genomic_DNA"/>
</dbReference>